<name>A0A8J9VMD2_BRALA</name>
<dbReference type="PANTHER" id="PTHR14499">
    <property type="entry name" value="POTASSIUM CHANNEL TETRAMERIZATION DOMAIN-CONTAINING"/>
    <property type="match status" value="1"/>
</dbReference>
<dbReference type="EMBL" id="OV696686">
    <property type="protein sequence ID" value="CAH1232510.1"/>
    <property type="molecule type" value="Genomic_DNA"/>
</dbReference>
<accession>A0A8J9VMD2</accession>
<evidence type="ECO:0000259" key="1">
    <source>
        <dbReference type="SMART" id="SM00225"/>
    </source>
</evidence>
<organism evidence="2 3">
    <name type="scientific">Branchiostoma lanceolatum</name>
    <name type="common">Common lancelet</name>
    <name type="synonym">Amphioxus lanceolatum</name>
    <dbReference type="NCBI Taxonomy" id="7740"/>
    <lineage>
        <taxon>Eukaryota</taxon>
        <taxon>Metazoa</taxon>
        <taxon>Chordata</taxon>
        <taxon>Cephalochordata</taxon>
        <taxon>Leptocardii</taxon>
        <taxon>Amphioxiformes</taxon>
        <taxon>Branchiostomatidae</taxon>
        <taxon>Branchiostoma</taxon>
    </lineage>
</organism>
<dbReference type="CDD" id="cd18365">
    <property type="entry name" value="BTB_POZ_KCTD6_like"/>
    <property type="match status" value="1"/>
</dbReference>
<dbReference type="Gene3D" id="3.30.710.10">
    <property type="entry name" value="Potassium Channel Kv1.1, Chain A"/>
    <property type="match status" value="1"/>
</dbReference>
<dbReference type="Pfam" id="PF02214">
    <property type="entry name" value="BTB_2"/>
    <property type="match status" value="1"/>
</dbReference>
<dbReference type="SUPFAM" id="SSF54695">
    <property type="entry name" value="POZ domain"/>
    <property type="match status" value="1"/>
</dbReference>
<sequence length="209" mass="23567">MSSSKDIVTLDVGGHVYRTTITTLTRYPDSMLGAMFSGDLGTLQDDQGRYFIDRDGTLFRHVLNFLRTSQLVLPEDFKELPLLEMEADFYQIQSLIEAVKSYKTSIDQPCAQDVVSFTFVPPYIITVGANIKEVEDMVRVMVQTVSSQLYTSHQIPGNVNLPPDTYVASLLGRLNEIGFTTVQIFGVYNPQRYVTEKTWIMVRKTSGNS</sequence>
<keyword evidence="3" id="KW-1185">Reference proteome</keyword>
<dbReference type="GO" id="GO:0051260">
    <property type="term" value="P:protein homooligomerization"/>
    <property type="evidence" value="ECO:0007669"/>
    <property type="project" value="InterPro"/>
</dbReference>
<evidence type="ECO:0000313" key="2">
    <source>
        <dbReference type="EMBL" id="CAH1232510.1"/>
    </source>
</evidence>
<protein>
    <submittedName>
        <fullName evidence="2">KCTD21 protein</fullName>
    </submittedName>
</protein>
<feature type="domain" description="BTB" evidence="1">
    <location>
        <begin position="6"/>
        <end position="107"/>
    </location>
</feature>
<dbReference type="Proteomes" id="UP000838412">
    <property type="component" value="Chromosome 1"/>
</dbReference>
<proteinExistence type="predicted"/>
<dbReference type="PANTHER" id="PTHR14499:SF144">
    <property type="entry name" value="POTASSIUM CHANNEL TETRAMERISATION-TYPE BTB DOMAIN-CONTAINING PROTEIN"/>
    <property type="match status" value="1"/>
</dbReference>
<dbReference type="AlphaFoldDB" id="A0A8J9VMD2"/>
<dbReference type="InterPro" id="IPR011333">
    <property type="entry name" value="SKP1/BTB/POZ_sf"/>
</dbReference>
<evidence type="ECO:0000313" key="3">
    <source>
        <dbReference type="Proteomes" id="UP000838412"/>
    </source>
</evidence>
<dbReference type="OrthoDB" id="2414723at2759"/>
<dbReference type="InterPro" id="IPR003131">
    <property type="entry name" value="T1-type_BTB"/>
</dbReference>
<dbReference type="SMART" id="SM00225">
    <property type="entry name" value="BTB"/>
    <property type="match status" value="1"/>
</dbReference>
<reference evidence="2" key="1">
    <citation type="submission" date="2022-01" db="EMBL/GenBank/DDBJ databases">
        <authorList>
            <person name="Braso-Vives M."/>
        </authorList>
    </citation>
    <scope>NUCLEOTIDE SEQUENCE</scope>
</reference>
<gene>
    <name evidence="2" type="primary">KCTD21</name>
    <name evidence="2" type="ORF">BLAG_LOCUS1611</name>
</gene>
<dbReference type="InterPro" id="IPR000210">
    <property type="entry name" value="BTB/POZ_dom"/>
</dbReference>